<dbReference type="KEGG" id="acht:bsdcttw_42630"/>
<sequence>MDTSIRDALKVNIKWMTDNGLLEEAKRMLSHYEEEVSEDWEIYSLKSNIAKCEENYDRALEILLEGCAWYDENPCLLYELGCAYTRIEEYALAQNSYRQALKNMSDPEMQIVLREALKEAESKNTKNYNSKKPEGKIYIVCLTPVATGGTELLHQLCDKLSQLGCDAYMFYGKVKEPVPERFKKYRTRYIMDVYDTEGNIFIVPEVMPQLALKIMNAKSILWWLSVDNFFRALECSGETEENIIDLIKRKENNRLLHFVQSQYAKEYLLGKGISPNEVEYLSDYLNKEFMVEAMKGNPGHQRYANVLYNPAKGYEFTQKLIKASPELNWIPLHYYSPEEMRIIMCRSMVYVDFGNHPGKDRIPREAAICGCCIIVGLRGAAANPCDIPIPSEYKIEDKEENISAIIGKIKEVVQNYDEISRDYDDYRKKIKEEEIVFEKDIKNMIQLLYE</sequence>
<dbReference type="InterPro" id="IPR011990">
    <property type="entry name" value="TPR-like_helical_dom_sf"/>
</dbReference>
<gene>
    <name evidence="2" type="ORF">bsdcttw_42630</name>
</gene>
<evidence type="ECO:0000313" key="2">
    <source>
        <dbReference type="EMBL" id="BCK01223.1"/>
    </source>
</evidence>
<dbReference type="Gene3D" id="1.25.40.10">
    <property type="entry name" value="Tetratricopeptide repeat domain"/>
    <property type="match status" value="1"/>
</dbReference>
<evidence type="ECO:0008006" key="4">
    <source>
        <dbReference type="Google" id="ProtNLM"/>
    </source>
</evidence>
<dbReference type="RefSeq" id="WP_185256816.1">
    <property type="nucleotide sequence ID" value="NZ_AP023368.1"/>
</dbReference>
<feature type="coiled-coil region" evidence="1">
    <location>
        <begin position="409"/>
        <end position="436"/>
    </location>
</feature>
<name>A0A7M3S9F5_9FIRM</name>
<evidence type="ECO:0000313" key="3">
    <source>
        <dbReference type="Proteomes" id="UP000515703"/>
    </source>
</evidence>
<proteinExistence type="predicted"/>
<organism evidence="2 3">
    <name type="scientific">Anaerocolumna chitinilytica</name>
    <dbReference type="NCBI Taxonomy" id="1727145"/>
    <lineage>
        <taxon>Bacteria</taxon>
        <taxon>Bacillati</taxon>
        <taxon>Bacillota</taxon>
        <taxon>Clostridia</taxon>
        <taxon>Lachnospirales</taxon>
        <taxon>Lachnospiraceae</taxon>
        <taxon>Anaerocolumna</taxon>
    </lineage>
</organism>
<reference evidence="2 3" key="1">
    <citation type="submission" date="2020-08" db="EMBL/GenBank/DDBJ databases">
        <title>Draft genome sequencing of an Anaerocolumna strain isolated from anoxic soil subjected to BSD treatment.</title>
        <authorList>
            <person name="Uek A."/>
            <person name="Tonouchi A."/>
        </authorList>
    </citation>
    <scope>NUCLEOTIDE SEQUENCE [LARGE SCALE GENOMIC DNA]</scope>
    <source>
        <strain evidence="2 3">CTTW</strain>
    </source>
</reference>
<accession>A0A7M3S9F5</accession>
<dbReference type="AlphaFoldDB" id="A0A7M3S9F5"/>
<keyword evidence="3" id="KW-1185">Reference proteome</keyword>
<evidence type="ECO:0000256" key="1">
    <source>
        <dbReference type="SAM" id="Coils"/>
    </source>
</evidence>
<protein>
    <recommendedName>
        <fullName evidence="4">Tetratricopeptide repeat protein</fullName>
    </recommendedName>
</protein>
<dbReference type="EMBL" id="AP023368">
    <property type="protein sequence ID" value="BCK01223.1"/>
    <property type="molecule type" value="Genomic_DNA"/>
</dbReference>
<reference evidence="2 3" key="2">
    <citation type="submission" date="2020-08" db="EMBL/GenBank/DDBJ databases">
        <authorList>
            <person name="Ueki A."/>
            <person name="Tonouchi A."/>
        </authorList>
    </citation>
    <scope>NUCLEOTIDE SEQUENCE [LARGE SCALE GENOMIC DNA]</scope>
    <source>
        <strain evidence="2 3">CTTW</strain>
    </source>
</reference>
<keyword evidence="1" id="KW-0175">Coiled coil</keyword>
<dbReference type="SUPFAM" id="SSF48452">
    <property type="entry name" value="TPR-like"/>
    <property type="match status" value="1"/>
</dbReference>
<dbReference type="Proteomes" id="UP000515703">
    <property type="component" value="Chromosome"/>
</dbReference>